<feature type="domain" description="Metalloenzyme" evidence="14">
    <location>
        <begin position="5"/>
        <end position="500"/>
    </location>
</feature>
<feature type="binding site" evidence="10 12">
    <location>
        <position position="336"/>
    </location>
    <ligand>
        <name>substrate</name>
    </ligand>
</feature>
<dbReference type="Gene3D" id="3.40.1450.10">
    <property type="entry name" value="BPG-independent phosphoglycerate mutase, domain B"/>
    <property type="match status" value="1"/>
</dbReference>
<protein>
    <recommendedName>
        <fullName evidence="9 10">2,3-bisphosphoglycerate-independent phosphoglycerate mutase</fullName>
        <shortName evidence="10">BPG-independent PGAM</shortName>
        <shortName evidence="10">Phosphoglyceromutase</shortName>
        <shortName evidence="10">iPGM</shortName>
        <ecNumber evidence="4 10">5.4.2.12</ecNumber>
    </recommendedName>
</protein>
<evidence type="ECO:0000256" key="11">
    <source>
        <dbReference type="PIRSR" id="PIRSR001492-1"/>
    </source>
</evidence>
<dbReference type="EC" id="5.4.2.12" evidence="4 10"/>
<dbReference type="InterPro" id="IPR006124">
    <property type="entry name" value="Metalloenzyme"/>
</dbReference>
<dbReference type="CDD" id="cd16010">
    <property type="entry name" value="iPGM"/>
    <property type="match status" value="1"/>
</dbReference>
<feature type="binding site" evidence="10 12">
    <location>
        <position position="192"/>
    </location>
    <ligand>
        <name>substrate</name>
    </ligand>
</feature>
<feature type="binding site" evidence="10 13">
    <location>
        <position position="444"/>
    </location>
    <ligand>
        <name>Mn(2+)</name>
        <dbReference type="ChEBI" id="CHEBI:29035"/>
        <label>2</label>
    </ligand>
</feature>
<feature type="active site" description="Phosphoserine intermediate" evidence="10 11">
    <location>
        <position position="63"/>
    </location>
</feature>
<keyword evidence="7 10" id="KW-0464">Manganese</keyword>
<dbReference type="Pfam" id="PF01676">
    <property type="entry name" value="Metalloenzyme"/>
    <property type="match status" value="1"/>
</dbReference>
<feature type="binding site" evidence="10 13">
    <location>
        <position position="403"/>
    </location>
    <ligand>
        <name>Mn(2+)</name>
        <dbReference type="ChEBI" id="CHEBI:29035"/>
        <label>1</label>
    </ligand>
</feature>
<comment type="catalytic activity">
    <reaction evidence="1 10">
        <text>(2R)-2-phosphoglycerate = (2R)-3-phosphoglycerate</text>
        <dbReference type="Rhea" id="RHEA:15901"/>
        <dbReference type="ChEBI" id="CHEBI:58272"/>
        <dbReference type="ChEBI" id="CHEBI:58289"/>
        <dbReference type="EC" id="5.4.2.12"/>
    </reaction>
</comment>
<dbReference type="Proteomes" id="UP000199006">
    <property type="component" value="Unassembled WGS sequence"/>
</dbReference>
<evidence type="ECO:0000256" key="9">
    <source>
        <dbReference type="ARBA" id="ARBA00071648"/>
    </source>
</evidence>
<dbReference type="AlphaFoldDB" id="A0A1I4J2S7"/>
<dbReference type="GO" id="GO:0006007">
    <property type="term" value="P:glucose catabolic process"/>
    <property type="evidence" value="ECO:0007669"/>
    <property type="project" value="InterPro"/>
</dbReference>
<dbReference type="InterPro" id="IPR011258">
    <property type="entry name" value="BPG-indep_PGM_N"/>
</dbReference>
<feature type="binding site" evidence="10 12">
    <location>
        <begin position="154"/>
        <end position="155"/>
    </location>
    <ligand>
        <name>substrate</name>
    </ligand>
</feature>
<dbReference type="InterPro" id="IPR036646">
    <property type="entry name" value="PGAM_B_sf"/>
</dbReference>
<dbReference type="InterPro" id="IPR005995">
    <property type="entry name" value="Pgm_bpd_ind"/>
</dbReference>
<feature type="binding site" evidence="10 13">
    <location>
        <position position="407"/>
    </location>
    <ligand>
        <name>Mn(2+)</name>
        <dbReference type="ChEBI" id="CHEBI:29035"/>
        <label>1</label>
    </ligand>
</feature>
<dbReference type="GO" id="GO:0005829">
    <property type="term" value="C:cytosol"/>
    <property type="evidence" value="ECO:0007669"/>
    <property type="project" value="TreeGrafter"/>
</dbReference>
<dbReference type="EMBL" id="FOTI01000020">
    <property type="protein sequence ID" value="SFL60527.1"/>
    <property type="molecule type" value="Genomic_DNA"/>
</dbReference>
<dbReference type="PANTHER" id="PTHR31637">
    <property type="entry name" value="2,3-BISPHOSPHOGLYCERATE-INDEPENDENT PHOSPHOGLYCERATE MUTASE"/>
    <property type="match status" value="1"/>
</dbReference>
<evidence type="ECO:0000256" key="12">
    <source>
        <dbReference type="PIRSR" id="PIRSR001492-2"/>
    </source>
</evidence>
<feature type="binding site" evidence="10 13">
    <location>
        <position position="13"/>
    </location>
    <ligand>
        <name>Mn(2+)</name>
        <dbReference type="ChEBI" id="CHEBI:29035"/>
        <label>2</label>
    </ligand>
</feature>
<keyword evidence="5 10" id="KW-0479">Metal-binding</keyword>
<dbReference type="GO" id="GO:0030145">
    <property type="term" value="F:manganese ion binding"/>
    <property type="evidence" value="ECO:0007669"/>
    <property type="project" value="UniProtKB-UniRule"/>
</dbReference>
<comment type="subunit">
    <text evidence="10">Monomer.</text>
</comment>
<dbReference type="STRING" id="29563.SAMN02983006_01574"/>
<dbReference type="Gene3D" id="3.40.720.10">
    <property type="entry name" value="Alkaline Phosphatase, subunit A"/>
    <property type="match status" value="1"/>
</dbReference>
<dbReference type="GO" id="GO:0006096">
    <property type="term" value="P:glycolytic process"/>
    <property type="evidence" value="ECO:0007669"/>
    <property type="project" value="UniProtKB-UniRule"/>
</dbReference>
<dbReference type="UniPathway" id="UPA00109">
    <property type="reaction ID" value="UER00186"/>
</dbReference>
<feature type="binding site" evidence="10 12">
    <location>
        <position position="124"/>
    </location>
    <ligand>
        <name>substrate</name>
    </ligand>
</feature>
<dbReference type="HAMAP" id="MF_01038">
    <property type="entry name" value="GpmI"/>
    <property type="match status" value="1"/>
</dbReference>
<dbReference type="NCBIfam" id="TIGR01307">
    <property type="entry name" value="pgm_bpd_ind"/>
    <property type="match status" value="1"/>
</dbReference>
<organism evidence="16 17">
    <name type="scientific">Halanaerobium salsuginis</name>
    <dbReference type="NCBI Taxonomy" id="29563"/>
    <lineage>
        <taxon>Bacteria</taxon>
        <taxon>Bacillati</taxon>
        <taxon>Bacillota</taxon>
        <taxon>Clostridia</taxon>
        <taxon>Halanaerobiales</taxon>
        <taxon>Halanaerobiaceae</taxon>
        <taxon>Halanaerobium</taxon>
    </lineage>
</organism>
<evidence type="ECO:0000256" key="2">
    <source>
        <dbReference type="ARBA" id="ARBA00004798"/>
    </source>
</evidence>
<accession>A0A1I4J2S7</accession>
<feature type="domain" description="BPG-independent PGAM N-terminal" evidence="15">
    <location>
        <begin position="83"/>
        <end position="300"/>
    </location>
</feature>
<dbReference type="Pfam" id="PF06415">
    <property type="entry name" value="iPGM_N"/>
    <property type="match status" value="1"/>
</dbReference>
<dbReference type="PANTHER" id="PTHR31637:SF0">
    <property type="entry name" value="2,3-BISPHOSPHOGLYCERATE-INDEPENDENT PHOSPHOGLYCERATE MUTASE"/>
    <property type="match status" value="1"/>
</dbReference>
<evidence type="ECO:0000313" key="16">
    <source>
        <dbReference type="EMBL" id="SFL60527.1"/>
    </source>
</evidence>
<evidence type="ECO:0000256" key="13">
    <source>
        <dbReference type="PIRSR" id="PIRSR001492-3"/>
    </source>
</evidence>
<keyword evidence="6 10" id="KW-0324">Glycolysis</keyword>
<dbReference type="SUPFAM" id="SSF64158">
    <property type="entry name" value="2,3-Bisphosphoglycerate-independent phosphoglycerate mutase, substrate-binding domain"/>
    <property type="match status" value="1"/>
</dbReference>
<feature type="binding site" evidence="10 13">
    <location>
        <position position="462"/>
    </location>
    <ligand>
        <name>Mn(2+)</name>
        <dbReference type="ChEBI" id="CHEBI:29035"/>
        <label>1</label>
    </ligand>
</feature>
<dbReference type="FunFam" id="3.40.1450.10:FF:000001">
    <property type="entry name" value="2,3-bisphosphoglycerate-independent phosphoglycerate mutase"/>
    <property type="match status" value="1"/>
</dbReference>
<name>A0A1I4J2S7_9FIRM</name>
<keyword evidence="17" id="KW-1185">Reference proteome</keyword>
<evidence type="ECO:0000256" key="4">
    <source>
        <dbReference type="ARBA" id="ARBA00012026"/>
    </source>
</evidence>
<feature type="binding site" evidence="10 13">
    <location>
        <position position="445"/>
    </location>
    <ligand>
        <name>Mn(2+)</name>
        <dbReference type="ChEBI" id="CHEBI:29035"/>
        <label>2</label>
    </ligand>
</feature>
<reference evidence="16 17" key="1">
    <citation type="submission" date="2016-10" db="EMBL/GenBank/DDBJ databases">
        <authorList>
            <person name="de Groot N.N."/>
        </authorList>
    </citation>
    <scope>NUCLEOTIDE SEQUENCE [LARGE SCALE GENOMIC DNA]</scope>
    <source>
        <strain evidence="16 17">ATCC 51327</strain>
    </source>
</reference>
<sequence>MTRPKPLALIIMDGLGINENAEGNAVYLADTPYLDKINREYPHSVLKPSGEAVGLPEGQMGNSEVGHLNIGAGRIVYQDFTRINKAVAENKLIENEVLQKAVENAKAKGTALHLIGLLSDGGVHSHIKHLFGLIEMAKNAGLEKVFIHPILDGRDTPPASGTKYLKELQEKLAELELGKIATVSGRYYAMDRDNRWDRVKKAYDAMVSGEGIQAADPVQAVEESYADDVEDEFVVPVVIKEDQQPVATIKDNDSVIFFNFRADRARQLTRALALPDFSEFERAADHPENLYYVTMTEYDEEFNLPVAFAPVEIKDGLGEILSREGLKQLRIAETEKYAHVTFFFNGGVEEPNKDEDRLLVSSPDVATYDLQPEMSAPEVTEKLLAKIEADEYDVIILNYANADMVGHTGYLDAAIQAVETVDSCLAQVIPAILAKGGQALITADHGNSEKMKDGSGDPFTAHTSNLVPLYYIGGPENTGIASGKLADLAPTMLDILGIEKPELMTGESLLLTDK</sequence>
<evidence type="ECO:0000313" key="17">
    <source>
        <dbReference type="Proteomes" id="UP000199006"/>
    </source>
</evidence>
<feature type="binding site" evidence="10 13">
    <location>
        <position position="63"/>
    </location>
    <ligand>
        <name>Mn(2+)</name>
        <dbReference type="ChEBI" id="CHEBI:29035"/>
        <label>2</label>
    </ligand>
</feature>
<dbReference type="GO" id="GO:0004619">
    <property type="term" value="F:phosphoglycerate mutase activity"/>
    <property type="evidence" value="ECO:0007669"/>
    <property type="project" value="UniProtKB-UniRule"/>
</dbReference>
<dbReference type="OrthoDB" id="9800863at2"/>
<evidence type="ECO:0000256" key="3">
    <source>
        <dbReference type="ARBA" id="ARBA00008819"/>
    </source>
</evidence>
<gene>
    <name evidence="10" type="primary">gpmI</name>
    <name evidence="16" type="ORF">SAMN02983006_01574</name>
</gene>
<evidence type="ECO:0000259" key="15">
    <source>
        <dbReference type="Pfam" id="PF06415"/>
    </source>
</evidence>
<evidence type="ECO:0000256" key="1">
    <source>
        <dbReference type="ARBA" id="ARBA00000370"/>
    </source>
</evidence>
<dbReference type="InterPro" id="IPR017850">
    <property type="entry name" value="Alkaline_phosphatase_core_sf"/>
</dbReference>
<evidence type="ECO:0000256" key="5">
    <source>
        <dbReference type="ARBA" id="ARBA00022723"/>
    </source>
</evidence>
<evidence type="ECO:0000256" key="7">
    <source>
        <dbReference type="ARBA" id="ARBA00023211"/>
    </source>
</evidence>
<comment type="cofactor">
    <cofactor evidence="10">
        <name>Mn(2+)</name>
        <dbReference type="ChEBI" id="CHEBI:29035"/>
    </cofactor>
    <text evidence="10">Binds 2 manganese ions per subunit.</text>
</comment>
<feature type="binding site" evidence="10 12">
    <location>
        <position position="186"/>
    </location>
    <ligand>
        <name>substrate</name>
    </ligand>
</feature>
<dbReference type="RefSeq" id="WP_089861683.1">
    <property type="nucleotide sequence ID" value="NZ_FOTI01000020.1"/>
</dbReference>
<evidence type="ECO:0000256" key="6">
    <source>
        <dbReference type="ARBA" id="ARBA00023152"/>
    </source>
</evidence>
<keyword evidence="8 10" id="KW-0413">Isomerase</keyword>
<comment type="similarity">
    <text evidence="3 10">Belongs to the BPG-independent phosphoglycerate mutase family.</text>
</comment>
<dbReference type="PIRSF" id="PIRSF001492">
    <property type="entry name" value="IPGAM"/>
    <property type="match status" value="1"/>
</dbReference>
<dbReference type="SUPFAM" id="SSF53649">
    <property type="entry name" value="Alkaline phosphatase-like"/>
    <property type="match status" value="1"/>
</dbReference>
<evidence type="ECO:0000256" key="8">
    <source>
        <dbReference type="ARBA" id="ARBA00023235"/>
    </source>
</evidence>
<evidence type="ECO:0000256" key="10">
    <source>
        <dbReference type="HAMAP-Rule" id="MF_01038"/>
    </source>
</evidence>
<comment type="function">
    <text evidence="10">Catalyzes the interconversion of 2-phosphoglycerate and 3-phosphoglycerate.</text>
</comment>
<comment type="pathway">
    <text evidence="2 10">Carbohydrate degradation; glycolysis; pyruvate from D-glyceraldehyde 3-phosphate: step 3/5.</text>
</comment>
<evidence type="ECO:0000259" key="14">
    <source>
        <dbReference type="Pfam" id="PF01676"/>
    </source>
</evidence>
<feature type="binding site" evidence="10 12">
    <location>
        <begin position="261"/>
        <end position="264"/>
    </location>
    <ligand>
        <name>substrate</name>
    </ligand>
</feature>
<proteinExistence type="inferred from homology"/>